<evidence type="ECO:0000313" key="8">
    <source>
        <dbReference type="EMBL" id="KAL5109736.1"/>
    </source>
</evidence>
<sequence>MTVNAAPILPQNGSLDLPLSRFITTTTATPLNVLSHTNSRIFDIFVGVVMGVIIERGTGGFVKDRFYGGSRLLQPVTNWSGIPIDMINFVVASFTSLPLALIMRYGLPPSRVRPLFRAVAEILLGTGVVIFCFGMQLRVLLLQSCVAYVILLFCRHDRLVTPIAVTTWSLLYLMLIHQCRLYYDYEGYTLDISGAAMLQTQRLSSLAFNLYDGARLAKASASNGLCKTSNAEDDVGGKNDTKTSIIEEGGPNLMRSSRESAVAKMPGPIEFAAYCMYFHGVCIGPFVFFKDYQNYLHGYENKRLPPIPFRRLFNLSLRSAAYGLTYAVLFSRIPVAFINHGAFQKLSLLGQTSYMVAAFFVARLKYYFGWCLAEMLGICAGNGYTGVDPETQTTLWANVHNFDFFEVETAPNLKILIDAWNIGTVRWLREVVYLRAPMRFRTILVFLVSAFWHGLYPGYYLMFPSFALFTYTSRAWRRNVRPLIVGAESPSLQCVYDVFTLLITHFIMEYAQAPFHLLGFKPSIALWAKFFFVPHIIGLVIIVAVARTVRCLKAISEAQASRRRPSATSHSNFGGVGVVGPGANGVATHDYDN</sequence>
<dbReference type="PANTHER" id="PTHR13906:SF4">
    <property type="entry name" value="LYSOPHOSPHOLIPID ACYLTRANSFERASE 6"/>
    <property type="match status" value="1"/>
</dbReference>
<feature type="transmembrane region" description="Helical" evidence="7">
    <location>
        <begin position="82"/>
        <end position="102"/>
    </location>
</feature>
<comment type="caution">
    <text evidence="8">The sequence shown here is derived from an EMBL/GenBank/DDBJ whole genome shotgun (WGS) entry which is preliminary data.</text>
</comment>
<evidence type="ECO:0000256" key="1">
    <source>
        <dbReference type="ARBA" id="ARBA00004141"/>
    </source>
</evidence>
<dbReference type="InterPro" id="IPR004299">
    <property type="entry name" value="MBOAT_fam"/>
</dbReference>
<evidence type="ECO:0000256" key="3">
    <source>
        <dbReference type="ARBA" id="ARBA00022692"/>
    </source>
</evidence>
<reference evidence="8 9" key="1">
    <citation type="journal article" date="2022" name="Front. Cell. Infect. Microbiol.">
        <title>The Genomes of Two Strains of Taenia crassiceps the Animal Model for the Study of Human Cysticercosis.</title>
        <authorList>
            <person name="Bobes R.J."/>
            <person name="Estrada K."/>
            <person name="Rios-Valencia D.G."/>
            <person name="Calderon-Gallegos A."/>
            <person name="de la Torre P."/>
            <person name="Carrero J.C."/>
            <person name="Sanchez-Flores A."/>
            <person name="Laclette J.P."/>
        </authorList>
    </citation>
    <scope>NUCLEOTIDE SEQUENCE [LARGE SCALE GENOMIC DNA]</scope>
    <source>
        <strain evidence="8">WFUcys</strain>
    </source>
</reference>
<evidence type="ECO:0000256" key="4">
    <source>
        <dbReference type="ARBA" id="ARBA00022989"/>
    </source>
</evidence>
<feature type="transmembrane region" description="Helical" evidence="7">
    <location>
        <begin position="443"/>
        <end position="462"/>
    </location>
</feature>
<proteinExistence type="predicted"/>
<feature type="transmembrane region" description="Helical" evidence="7">
    <location>
        <begin position="524"/>
        <end position="546"/>
    </location>
</feature>
<organism evidence="8 9">
    <name type="scientific">Taenia crassiceps</name>
    <dbReference type="NCBI Taxonomy" id="6207"/>
    <lineage>
        <taxon>Eukaryota</taxon>
        <taxon>Metazoa</taxon>
        <taxon>Spiralia</taxon>
        <taxon>Lophotrochozoa</taxon>
        <taxon>Platyhelminthes</taxon>
        <taxon>Cestoda</taxon>
        <taxon>Eucestoda</taxon>
        <taxon>Cyclophyllidea</taxon>
        <taxon>Taeniidae</taxon>
        <taxon>Taenia</taxon>
    </lineage>
</organism>
<evidence type="ECO:0000256" key="6">
    <source>
        <dbReference type="ARBA" id="ARBA00023315"/>
    </source>
</evidence>
<protein>
    <submittedName>
        <fullName evidence="8">Membrane-bound O-acyltransferase domain-containing protein 2</fullName>
    </submittedName>
</protein>
<feature type="transmembrane region" description="Helical" evidence="7">
    <location>
        <begin position="320"/>
        <end position="342"/>
    </location>
</feature>
<dbReference type="InterPro" id="IPR049941">
    <property type="entry name" value="LPLAT_7/PORCN-like"/>
</dbReference>
<evidence type="ECO:0000256" key="7">
    <source>
        <dbReference type="SAM" id="Phobius"/>
    </source>
</evidence>
<keyword evidence="9" id="KW-1185">Reference proteome</keyword>
<dbReference type="Proteomes" id="UP001651158">
    <property type="component" value="Unassembled WGS sequence"/>
</dbReference>
<keyword evidence="4 7" id="KW-1133">Transmembrane helix</keyword>
<keyword evidence="5 7" id="KW-0472">Membrane</keyword>
<accession>A0ABR4QJJ9</accession>
<evidence type="ECO:0000256" key="2">
    <source>
        <dbReference type="ARBA" id="ARBA00022679"/>
    </source>
</evidence>
<feature type="transmembrane region" description="Helical" evidence="7">
    <location>
        <begin position="122"/>
        <end position="153"/>
    </location>
</feature>
<name>A0ABR4QJJ9_9CEST</name>
<keyword evidence="3 7" id="KW-0812">Transmembrane</keyword>
<dbReference type="EMBL" id="JAKROA010000002">
    <property type="protein sequence ID" value="KAL5109736.1"/>
    <property type="molecule type" value="Genomic_DNA"/>
</dbReference>
<comment type="subcellular location">
    <subcellularLocation>
        <location evidence="1">Membrane</location>
        <topology evidence="1">Multi-pass membrane protein</topology>
    </subcellularLocation>
</comment>
<feature type="transmembrane region" description="Helical" evidence="7">
    <location>
        <begin position="159"/>
        <end position="176"/>
    </location>
</feature>
<gene>
    <name evidence="8" type="ORF">TcWFU_000814</name>
</gene>
<evidence type="ECO:0000313" key="9">
    <source>
        <dbReference type="Proteomes" id="UP001651158"/>
    </source>
</evidence>
<evidence type="ECO:0000256" key="5">
    <source>
        <dbReference type="ARBA" id="ARBA00023136"/>
    </source>
</evidence>
<keyword evidence="2" id="KW-0808">Transferase</keyword>
<dbReference type="PANTHER" id="PTHR13906">
    <property type="entry name" value="PORCUPINE"/>
    <property type="match status" value="1"/>
</dbReference>
<dbReference type="Pfam" id="PF03062">
    <property type="entry name" value="MBOAT"/>
    <property type="match status" value="1"/>
</dbReference>
<keyword evidence="6" id="KW-0012">Acyltransferase</keyword>